<comment type="caution">
    <text evidence="11">The sequence shown here is derived from an EMBL/GenBank/DDBJ whole genome shotgun (WGS) entry which is preliminary data.</text>
</comment>
<evidence type="ECO:0000256" key="3">
    <source>
        <dbReference type="ARBA" id="ARBA00022597"/>
    </source>
</evidence>
<protein>
    <submittedName>
        <fullName evidence="11">Sugar ABC transporter ATP-binding protein</fullName>
    </submittedName>
</protein>
<feature type="compositionally biased region" description="Low complexity" evidence="9">
    <location>
        <begin position="313"/>
        <end position="324"/>
    </location>
</feature>
<dbReference type="PANTHER" id="PTHR43790:SF3">
    <property type="entry name" value="D-ALLOSE IMPORT ATP-BINDING PROTEIN ALSA-RELATED"/>
    <property type="match status" value="1"/>
</dbReference>
<feature type="region of interest" description="Disordered" evidence="9">
    <location>
        <begin position="298"/>
        <end position="324"/>
    </location>
</feature>
<keyword evidence="6 11" id="KW-0067">ATP-binding</keyword>
<evidence type="ECO:0000256" key="8">
    <source>
        <dbReference type="ARBA" id="ARBA00023136"/>
    </source>
</evidence>
<evidence type="ECO:0000256" key="2">
    <source>
        <dbReference type="ARBA" id="ARBA00022475"/>
    </source>
</evidence>
<feature type="region of interest" description="Disordered" evidence="9">
    <location>
        <begin position="577"/>
        <end position="613"/>
    </location>
</feature>
<evidence type="ECO:0000256" key="1">
    <source>
        <dbReference type="ARBA" id="ARBA00022448"/>
    </source>
</evidence>
<name>A0A937RF30_9ACTN</name>
<evidence type="ECO:0000313" key="12">
    <source>
        <dbReference type="Proteomes" id="UP000604475"/>
    </source>
</evidence>
<dbReference type="InterPro" id="IPR003439">
    <property type="entry name" value="ABC_transporter-like_ATP-bd"/>
</dbReference>
<dbReference type="SUPFAM" id="SSF52540">
    <property type="entry name" value="P-loop containing nucleoside triphosphate hydrolases"/>
    <property type="match status" value="2"/>
</dbReference>
<evidence type="ECO:0000256" key="7">
    <source>
        <dbReference type="ARBA" id="ARBA00022967"/>
    </source>
</evidence>
<proteinExistence type="predicted"/>
<dbReference type="InterPro" id="IPR017871">
    <property type="entry name" value="ABC_transporter-like_CS"/>
</dbReference>
<keyword evidence="8" id="KW-0472">Membrane</keyword>
<dbReference type="InterPro" id="IPR027417">
    <property type="entry name" value="P-loop_NTPase"/>
</dbReference>
<dbReference type="SMART" id="SM00382">
    <property type="entry name" value="AAA"/>
    <property type="match status" value="2"/>
</dbReference>
<dbReference type="PROSITE" id="PS50893">
    <property type="entry name" value="ABC_TRANSPORTER_2"/>
    <property type="match status" value="2"/>
</dbReference>
<feature type="compositionally biased region" description="Pro residues" evidence="9">
    <location>
        <begin position="589"/>
        <end position="613"/>
    </location>
</feature>
<keyword evidence="12" id="KW-1185">Reference proteome</keyword>
<dbReference type="PROSITE" id="PS00211">
    <property type="entry name" value="ABC_TRANSPORTER_1"/>
    <property type="match status" value="1"/>
</dbReference>
<reference evidence="11" key="1">
    <citation type="submission" date="2020-12" db="EMBL/GenBank/DDBJ databases">
        <title>Genomic characterization of non-nitrogen-fixing Frankia strains.</title>
        <authorList>
            <person name="Carlos-Shanley C."/>
            <person name="Guerra T."/>
            <person name="Hahn D."/>
        </authorList>
    </citation>
    <scope>NUCLEOTIDE SEQUENCE</scope>
    <source>
        <strain evidence="11">CN6</strain>
    </source>
</reference>
<dbReference type="InterPro" id="IPR050107">
    <property type="entry name" value="ABC_carbohydrate_import_ATPase"/>
</dbReference>
<keyword evidence="4" id="KW-0677">Repeat</keyword>
<organism evidence="11 12">
    <name type="scientific">Frankia nepalensis</name>
    <dbReference type="NCBI Taxonomy" id="1836974"/>
    <lineage>
        <taxon>Bacteria</taxon>
        <taxon>Bacillati</taxon>
        <taxon>Actinomycetota</taxon>
        <taxon>Actinomycetes</taxon>
        <taxon>Frankiales</taxon>
        <taxon>Frankiaceae</taxon>
        <taxon>Frankia</taxon>
    </lineage>
</organism>
<evidence type="ECO:0000259" key="10">
    <source>
        <dbReference type="PROSITE" id="PS50893"/>
    </source>
</evidence>
<keyword evidence="2" id="KW-1003">Cell membrane</keyword>
<evidence type="ECO:0000256" key="4">
    <source>
        <dbReference type="ARBA" id="ARBA00022737"/>
    </source>
</evidence>
<keyword evidence="1" id="KW-0813">Transport</keyword>
<feature type="domain" description="ABC transporter" evidence="10">
    <location>
        <begin position="32"/>
        <end position="274"/>
    </location>
</feature>
<evidence type="ECO:0000256" key="9">
    <source>
        <dbReference type="SAM" id="MobiDB-lite"/>
    </source>
</evidence>
<dbReference type="InterPro" id="IPR003593">
    <property type="entry name" value="AAA+_ATPase"/>
</dbReference>
<feature type="domain" description="ABC transporter" evidence="10">
    <location>
        <begin position="328"/>
        <end position="573"/>
    </location>
</feature>
<dbReference type="Gene3D" id="3.40.50.300">
    <property type="entry name" value="P-loop containing nucleotide triphosphate hydrolases"/>
    <property type="match status" value="2"/>
</dbReference>
<evidence type="ECO:0000313" key="11">
    <source>
        <dbReference type="EMBL" id="MBL7631011.1"/>
    </source>
</evidence>
<dbReference type="AlphaFoldDB" id="A0A937RF30"/>
<keyword evidence="3" id="KW-0762">Sugar transport</keyword>
<accession>A0A937RF30</accession>
<dbReference type="Pfam" id="PF00005">
    <property type="entry name" value="ABC_tran"/>
    <property type="match status" value="2"/>
</dbReference>
<keyword evidence="5" id="KW-0547">Nucleotide-binding</keyword>
<dbReference type="EMBL" id="JAEACQ010000258">
    <property type="protein sequence ID" value="MBL7631011.1"/>
    <property type="molecule type" value="Genomic_DNA"/>
</dbReference>
<dbReference type="PANTHER" id="PTHR43790">
    <property type="entry name" value="CARBOHYDRATE TRANSPORT ATP-BINDING PROTEIN MG119-RELATED"/>
    <property type="match status" value="1"/>
</dbReference>
<keyword evidence="7" id="KW-1278">Translocase</keyword>
<dbReference type="GO" id="GO:0016887">
    <property type="term" value="F:ATP hydrolysis activity"/>
    <property type="evidence" value="ECO:0007669"/>
    <property type="project" value="InterPro"/>
</dbReference>
<evidence type="ECO:0000256" key="5">
    <source>
        <dbReference type="ARBA" id="ARBA00022741"/>
    </source>
</evidence>
<evidence type="ECO:0000256" key="6">
    <source>
        <dbReference type="ARBA" id="ARBA00022840"/>
    </source>
</evidence>
<dbReference type="Proteomes" id="UP000604475">
    <property type="component" value="Unassembled WGS sequence"/>
</dbReference>
<gene>
    <name evidence="11" type="ORF">I7412_28385</name>
</gene>
<sequence length="613" mass="63062">MAAPDGPTGSASAAGPVLAPASVLAEVAAPRLRVENVSKTFGRHRALREVGLDLLPGEIHALVGQNGCGKSTLAKVLTGYHAPDPGGRVLVDGSPLRLPVRPLEARAAGVAVVHQSLGLVNEATVVENLRVGRFQAGRLSRRIRWGHERAEASALLERLGRSLPLHVPVGTLAEEARAAVAIARALQDASPGRGLIIFDESTRSLGREALEQFYEILDEVVGTGTAVLLISHRLEEVVEAADRVTVLRDGVVVESGLLTAGLRETDLARLVLGRALAGSTRSPAAALAGPASAARSEAAPSVVARGPGPHASPGAPEGQRAAGPARAAAGEGLIELAGVTGAVATDLSLRLARGEIVGITGLAGSGYDELPYLVTGARRARAGLLSIDGATLALAELDSRAAIAARVVLVPEAREHAGLALDQTIAENVLLPRTGRQRRGLAPVRRDRERSFVKHWINAVDVRPPAPEMTVGKLSGGNQQKVLMAKWLAARPRLLALHEPTQAVDVGARATITAAIRAAAGQGCAVLVAGTDENELALLCDRVLVVQEGRLAAELGGGGVTPEAIVAATYAGGARRLLRPSAARGTTPAAPPDARPDPPEQPGSPQPPAGVSD</sequence>
<dbReference type="GO" id="GO:0005524">
    <property type="term" value="F:ATP binding"/>
    <property type="evidence" value="ECO:0007669"/>
    <property type="project" value="UniProtKB-KW"/>
</dbReference>